<dbReference type="Proteomes" id="UP001319874">
    <property type="component" value="Chromosome 2"/>
</dbReference>
<protein>
    <recommendedName>
        <fullName evidence="1">ORC1/DEAH AAA+ ATPase domain-containing protein</fullName>
    </recommendedName>
</protein>
<accession>A0ABN6JLC1</accession>
<sequence length="544" mass="60249">MNSPISNPYIVEARYTEQHIPQYRNNVLIAALPPIPSDEQLAEELFEFPEFAGAQREWPTSERLCMVAELSHLLRPLQRHINLARAFDTLIRTGYSRRGVRSKEHMETYQRLYEAQQEGRAFPRQMKRSANAQLSSALIGLPGIGKTTTVRRIFLRYPEGIHHPDGVLQIPYLHIECPHDGISVKGLALSILRKLDLLVPDAKYLELYKPSLAAEVLLNHCARALHNHYVGVLVIDEIQNLRNAGKTKVSLMAALVTSANELNVPIVFSGTNKALKVLNLDGSVARRSSAAGFPTWESLTKSGDLTAPEEWEDLISTLWTFQWLKKPVILDEVMSNFMFECCQGIPDFAVKLFMCAQWRGMLDGTETFSIETLAAIMSNELSRIAPIVEALKTGDADALCRYEDITPPEFTSLLDDALNAYEGVRQRGAALTADSPAFVPRVTSILVEAGINEDRALSMASKVAEEGKAVGIVEATSAALKLAKPPAPVRGKKKPANEAAKLIQLAPDDYRNAIRRANENDTTTFDELVAMGAARPLHELLGYV</sequence>
<feature type="domain" description="ORC1/DEAH AAA+ ATPase" evidence="1">
    <location>
        <begin position="133"/>
        <end position="278"/>
    </location>
</feature>
<proteinExistence type="predicted"/>
<dbReference type="Pfam" id="PF13401">
    <property type="entry name" value="AAA_22"/>
    <property type="match status" value="1"/>
</dbReference>
<keyword evidence="3" id="KW-1185">Reference proteome</keyword>
<dbReference type="SUPFAM" id="SSF52540">
    <property type="entry name" value="P-loop containing nucleoside triphosphate hydrolases"/>
    <property type="match status" value="1"/>
</dbReference>
<name>A0ABN6JLC1_9BURK</name>
<dbReference type="Gene3D" id="3.40.50.300">
    <property type="entry name" value="P-loop containing nucleotide triphosphate hydrolases"/>
    <property type="match status" value="1"/>
</dbReference>
<evidence type="ECO:0000313" key="2">
    <source>
        <dbReference type="EMBL" id="BCZ81692.1"/>
    </source>
</evidence>
<evidence type="ECO:0000259" key="1">
    <source>
        <dbReference type="Pfam" id="PF13401"/>
    </source>
</evidence>
<dbReference type="InterPro" id="IPR027417">
    <property type="entry name" value="P-loop_NTPase"/>
</dbReference>
<dbReference type="EMBL" id="AP024956">
    <property type="protein sequence ID" value="BCZ81692.1"/>
    <property type="molecule type" value="Genomic_DNA"/>
</dbReference>
<evidence type="ECO:0000313" key="3">
    <source>
        <dbReference type="Proteomes" id="UP001319874"/>
    </source>
</evidence>
<reference evidence="2 3" key="1">
    <citation type="journal article" date="2022" name="Front. Microbiol.">
        <title>Identification and characterization of a novel class of self-sufficient cytochrome P450 hydroxylase involved in cyclohexanecarboxylate degradation in Paraburkholderia terrae strain KU-64.</title>
        <authorList>
            <person name="Yamamoto T."/>
            <person name="Hasegawa Y."/>
            <person name="Iwaki H."/>
        </authorList>
    </citation>
    <scope>NUCLEOTIDE SEQUENCE [LARGE SCALE GENOMIC DNA]</scope>
    <source>
        <strain evidence="2 3">KU-64</strain>
    </source>
</reference>
<gene>
    <name evidence="2" type="ORF">PTKU64_53670</name>
</gene>
<dbReference type="InterPro" id="IPR049945">
    <property type="entry name" value="AAA_22"/>
</dbReference>
<dbReference type="RefSeq" id="WP_229514010.1">
    <property type="nucleotide sequence ID" value="NZ_AP024956.1"/>
</dbReference>
<organism evidence="2 3">
    <name type="scientific">Paraburkholderia terrae</name>
    <dbReference type="NCBI Taxonomy" id="311230"/>
    <lineage>
        <taxon>Bacteria</taxon>
        <taxon>Pseudomonadati</taxon>
        <taxon>Pseudomonadota</taxon>
        <taxon>Betaproteobacteria</taxon>
        <taxon>Burkholderiales</taxon>
        <taxon>Burkholderiaceae</taxon>
        <taxon>Paraburkholderia</taxon>
    </lineage>
</organism>